<dbReference type="PANTHER" id="PTHR36214">
    <property type="match status" value="1"/>
</dbReference>
<comment type="caution">
    <text evidence="2">The sequence shown here is derived from an EMBL/GenBank/DDBJ whole genome shotgun (WGS) entry which is preliminary data.</text>
</comment>
<dbReference type="SUPFAM" id="SSF51717">
    <property type="entry name" value="Dihydropteroate synthetase-like"/>
    <property type="match status" value="1"/>
</dbReference>
<proteinExistence type="predicted"/>
<dbReference type="InterPro" id="IPR051069">
    <property type="entry name" value="ACDS_complex_subunit"/>
</dbReference>
<dbReference type="Proteomes" id="UP000053577">
    <property type="component" value="Unassembled WGS sequence"/>
</dbReference>
<evidence type="ECO:0000259" key="1">
    <source>
        <dbReference type="Pfam" id="PF03599"/>
    </source>
</evidence>
<accession>A0A0V8M446</accession>
<reference evidence="2 3" key="1">
    <citation type="journal article" date="2015" name="Sci. Rep.">
        <title>A comparative genomics and reductive dehalogenase gene transcription study of two chloroethene-respiring bacteria, Dehalococcoides mccartyi strains MB and 11a.</title>
        <authorList>
            <person name="Low A."/>
            <person name="Shen Z."/>
            <person name="Cheng D."/>
            <person name="Rogers M.J."/>
            <person name="Lee P.K."/>
            <person name="He J."/>
        </authorList>
    </citation>
    <scope>NUCLEOTIDE SEQUENCE [LARGE SCALE GENOMIC DNA]</scope>
    <source>
        <strain evidence="2 3">MB</strain>
    </source>
</reference>
<dbReference type="OrthoDB" id="148113at2"/>
<name>A0A0V8M446_9CHLR</name>
<feature type="domain" description="CO dehydrogenase/acetyl-CoA synthase delta subunit TIM barrel" evidence="1">
    <location>
        <begin position="16"/>
        <end position="303"/>
    </location>
</feature>
<sequence>MAFEIPKINYNGRIKEITLGEGPKAVTVGGETSMPFYLFEGEMPRKPKIAMEIQDTPPEDWPEDVLKPFGDAVNNPVSWAKKCVDTYGAELICLQLESTDPNGLDRSAEESAKIVREVADAVDVPLIVWGTANHEKDTEVLRKASEACPDKKLILGPVEEGDYKKIAAQAMAYKHTIIASSPIDINLAKQLNILLGNLGVPAEGLIMDPTVSSIGYGIEYSYSVIERIRLAALTQQDERLQYPLICNIGREAWKTKEAKIPEAESPEMGNTEKRAIMIEAMSAAILLIAGADILVMRHPESMRLAGELIAELS</sequence>
<evidence type="ECO:0000313" key="2">
    <source>
        <dbReference type="EMBL" id="KSV18536.1"/>
    </source>
</evidence>
<dbReference type="InterPro" id="IPR016041">
    <property type="entry name" value="Ac-CoA_synth_d_su_TIM-brl"/>
</dbReference>
<dbReference type="Gene3D" id="3.20.20.20">
    <property type="entry name" value="Dihydropteroate synthase-like"/>
    <property type="match status" value="1"/>
</dbReference>
<evidence type="ECO:0000313" key="3">
    <source>
        <dbReference type="Proteomes" id="UP000053577"/>
    </source>
</evidence>
<dbReference type="AlphaFoldDB" id="A0A0V8M446"/>
<dbReference type="PATRIC" id="fig|61435.5.peg.155"/>
<dbReference type="PANTHER" id="PTHR36214:SF5">
    <property type="entry name" value="ACETYL-COA DECARBONYLASE_SYNTHASE COMPLEX SUBUNIT DELTA"/>
    <property type="match status" value="1"/>
</dbReference>
<dbReference type="eggNOG" id="COG2069">
    <property type="taxonomic scope" value="Bacteria"/>
</dbReference>
<dbReference type="RefSeq" id="WP_058292071.1">
    <property type="nucleotide sequence ID" value="NZ_JAUJEL010000001.1"/>
</dbReference>
<dbReference type="NCBIfam" id="NF003376">
    <property type="entry name" value="PRK04452.1-2"/>
    <property type="match status" value="1"/>
</dbReference>
<protein>
    <submittedName>
        <fullName evidence="2">Acetyl-CoA decarbonylase/synthase complex subunit delta</fullName>
    </submittedName>
</protein>
<dbReference type="Pfam" id="PF03599">
    <property type="entry name" value="CdhD"/>
    <property type="match status" value="1"/>
</dbReference>
<dbReference type="EMBL" id="JGYD01000010">
    <property type="protein sequence ID" value="KSV18536.1"/>
    <property type="molecule type" value="Genomic_DNA"/>
</dbReference>
<organism evidence="2 3">
    <name type="scientific">Dehalococcoides mccartyi</name>
    <dbReference type="NCBI Taxonomy" id="61435"/>
    <lineage>
        <taxon>Bacteria</taxon>
        <taxon>Bacillati</taxon>
        <taxon>Chloroflexota</taxon>
        <taxon>Dehalococcoidia</taxon>
        <taxon>Dehalococcoidales</taxon>
        <taxon>Dehalococcoidaceae</taxon>
        <taxon>Dehalococcoides</taxon>
    </lineage>
</organism>
<dbReference type="InterPro" id="IPR011005">
    <property type="entry name" value="Dihydropteroate_synth-like_sf"/>
</dbReference>
<dbReference type="NCBIfam" id="NF003377">
    <property type="entry name" value="PRK04452.1-3"/>
    <property type="match status" value="1"/>
</dbReference>
<gene>
    <name evidence="2" type="ORF">DA01_00750</name>
</gene>